<accession>A0A923GLZ1</accession>
<dbReference type="RefSeq" id="WP_186603929.1">
    <property type="nucleotide sequence ID" value="NZ_JABWRP020000011.1"/>
</dbReference>
<dbReference type="SUPFAM" id="SSF47345">
    <property type="entry name" value="Colicin E immunity proteins"/>
    <property type="match status" value="1"/>
</dbReference>
<dbReference type="Pfam" id="PF01320">
    <property type="entry name" value="Colicin_Pyocin"/>
    <property type="match status" value="1"/>
</dbReference>
<comment type="caution">
    <text evidence="3">The sequence shown here is derived from an EMBL/GenBank/DDBJ whole genome shotgun (WGS) entry which is preliminary data.</text>
</comment>
<dbReference type="EMBL" id="JABWRP020000011">
    <property type="protein sequence ID" value="MBV4542479.1"/>
    <property type="molecule type" value="Genomic_DNA"/>
</dbReference>
<reference evidence="3" key="2">
    <citation type="submission" date="2020-07" db="EMBL/GenBank/DDBJ databases">
        <authorList>
            <person name="Lood C."/>
            <person name="Girard L."/>
        </authorList>
    </citation>
    <scope>NUCLEOTIDE SEQUENCE</scope>
    <source>
        <strain evidence="3">RW4S2</strain>
    </source>
</reference>
<comment type="similarity">
    <text evidence="1">Belongs to the colicins ColE2/ColE8/ColE9 and pyocins S1/S2 family.</text>
</comment>
<dbReference type="InterPro" id="IPR000290">
    <property type="entry name" value="Colicin_pyocin"/>
</dbReference>
<gene>
    <name evidence="4" type="ORF">HU738_015630</name>
    <name evidence="3" type="ORF">HU738_20990</name>
</gene>
<keyword evidence="2" id="KW-0079">Bacteriocin immunity</keyword>
<dbReference type="PRINTS" id="PR01299">
    <property type="entry name" value="PYOCIN"/>
</dbReference>
<evidence type="ECO:0000313" key="4">
    <source>
        <dbReference type="EMBL" id="MBV4542479.1"/>
    </source>
</evidence>
<keyword evidence="5" id="KW-1185">Reference proteome</keyword>
<dbReference type="InterPro" id="IPR035900">
    <property type="entry name" value="Colicin_E_sf"/>
</dbReference>
<name>A0A923GLZ1_9PSED</name>
<dbReference type="Proteomes" id="UP000628137">
    <property type="component" value="Unassembled WGS sequence"/>
</dbReference>
<dbReference type="EMBL" id="JABWRP010000022">
    <property type="protein sequence ID" value="MBC3473037.1"/>
    <property type="molecule type" value="Genomic_DNA"/>
</dbReference>
<organism evidence="3">
    <name type="scientific">Pseudomonas vlassakiae</name>
    <dbReference type="NCBI Taxonomy" id="485888"/>
    <lineage>
        <taxon>Bacteria</taxon>
        <taxon>Pseudomonadati</taxon>
        <taxon>Pseudomonadota</taxon>
        <taxon>Gammaproteobacteria</taxon>
        <taxon>Pseudomonadales</taxon>
        <taxon>Pseudomonadaceae</taxon>
        <taxon>Pseudomonas</taxon>
    </lineage>
</organism>
<evidence type="ECO:0000256" key="2">
    <source>
        <dbReference type="ARBA" id="ARBA00023025"/>
    </source>
</evidence>
<dbReference type="CDD" id="cd16363">
    <property type="entry name" value="Col_Im_like"/>
    <property type="match status" value="1"/>
</dbReference>
<dbReference type="AlphaFoldDB" id="A0A923GLZ1"/>
<dbReference type="GO" id="GO:0030153">
    <property type="term" value="P:bacteriocin immunity"/>
    <property type="evidence" value="ECO:0007669"/>
    <property type="project" value="UniProtKB-KW"/>
</dbReference>
<protein>
    <submittedName>
        <fullName evidence="3">Bacteriocin immunity protein</fullName>
    </submittedName>
</protein>
<evidence type="ECO:0000256" key="1">
    <source>
        <dbReference type="ARBA" id="ARBA00009346"/>
    </source>
</evidence>
<proteinExistence type="inferred from homology"/>
<dbReference type="Gene3D" id="1.10.1200.20">
    <property type="entry name" value="Colicin E immunity protein"/>
    <property type="match status" value="1"/>
</dbReference>
<reference evidence="4" key="3">
    <citation type="submission" date="2021-06" db="EMBL/GenBank/DDBJ databases">
        <title>Updating the genus Pseudomonas: Description of 43 new species and partition of the Pseudomonas putida group.</title>
        <authorList>
            <person name="Girard L."/>
            <person name="Lood C."/>
            <person name="Vandamme P."/>
            <person name="Rokni-Zadeh H."/>
            <person name="Van Noort V."/>
            <person name="Hofte M."/>
            <person name="Lavigne R."/>
            <person name="De Mot R."/>
        </authorList>
    </citation>
    <scope>NUCLEOTIDE SEQUENCE</scope>
    <source>
        <strain evidence="4">RW4S2</strain>
    </source>
</reference>
<dbReference type="GO" id="GO:0015643">
    <property type="term" value="F:toxic substance binding"/>
    <property type="evidence" value="ECO:0007669"/>
    <property type="project" value="InterPro"/>
</dbReference>
<reference evidence="3 5" key="1">
    <citation type="journal article" date="2020" name="Microorganisms">
        <title>Reliable Identification of Environmental Pseudomonas Isolates Using the rpoD Gene.</title>
        <authorList>
            <consortium name="The Broad Institute Genome Sequencing Platform"/>
            <person name="Girard L."/>
            <person name="Lood C."/>
            <person name="Rokni-Zadeh H."/>
            <person name="van Noort V."/>
            <person name="Lavigne R."/>
            <person name="De Mot R."/>
        </authorList>
    </citation>
    <scope>NUCLEOTIDE SEQUENCE</scope>
    <source>
        <strain evidence="3 5">RW4S2</strain>
    </source>
</reference>
<evidence type="ECO:0000313" key="3">
    <source>
        <dbReference type="EMBL" id="MBC3473037.1"/>
    </source>
</evidence>
<evidence type="ECO:0000313" key="5">
    <source>
        <dbReference type="Proteomes" id="UP000628137"/>
    </source>
</evidence>
<sequence>MILKNKIEEYSEAEFTEFLNEFFENPSQLKGDALGAHIHRLTDHFESLIDHPDKSGLIFYPAEGVEDSPAGVISVLKAWLAANGKPGFREN</sequence>